<dbReference type="Proteomes" id="UP000584642">
    <property type="component" value="Unassembled WGS sequence"/>
</dbReference>
<name>A0ABX2T979_9PROT</name>
<feature type="transmembrane region" description="Helical" evidence="1">
    <location>
        <begin position="38"/>
        <end position="59"/>
    </location>
</feature>
<reference evidence="3 4" key="1">
    <citation type="submission" date="2020-05" db="EMBL/GenBank/DDBJ databases">
        <title>Azospirillum oleiclasticum sp. nov, a nitrogen-fixing and heavy crude oil-emulsifying bacterium isolated from the crude oil of Yumen Oilfield.</title>
        <authorList>
            <person name="Wu D."/>
            <person name="Cai M."/>
            <person name="Zhang X."/>
        </authorList>
    </citation>
    <scope>NUCLEOTIDE SEQUENCE [LARGE SCALE GENOMIC DNA]</scope>
    <source>
        <strain evidence="3 4">ROY-1-1-2</strain>
    </source>
</reference>
<keyword evidence="1" id="KW-0472">Membrane</keyword>
<feature type="transmembrane region" description="Helical" evidence="1">
    <location>
        <begin position="102"/>
        <end position="119"/>
    </location>
</feature>
<dbReference type="Pfam" id="PF07331">
    <property type="entry name" value="TctB"/>
    <property type="match status" value="1"/>
</dbReference>
<accession>A0ABX2T979</accession>
<keyword evidence="1" id="KW-0812">Transmembrane</keyword>
<protein>
    <submittedName>
        <fullName evidence="3">Tripartite tricarboxylate transporter TctB family protein</fullName>
    </submittedName>
</protein>
<sequence length="161" mass="17104">MKVNDVFVGLFFLAVGVFVTAYAWTLEPPRHLAYGPGFVPSLIGIGLMLVGGAIGLIGLRTVHADRLVSWPDWSASPRGPLRFLTVPAAIAAYITLVDGMGFLLTSTIIFVAMLVIAGVRPLRGLAVGLLSSIVLTAVFASVLHVPLPWGPLQSVSGWLIW</sequence>
<evidence type="ECO:0000256" key="1">
    <source>
        <dbReference type="SAM" id="Phobius"/>
    </source>
</evidence>
<organism evidence="3 4">
    <name type="scientific">Azospirillum oleiclasticum</name>
    <dbReference type="NCBI Taxonomy" id="2735135"/>
    <lineage>
        <taxon>Bacteria</taxon>
        <taxon>Pseudomonadati</taxon>
        <taxon>Pseudomonadota</taxon>
        <taxon>Alphaproteobacteria</taxon>
        <taxon>Rhodospirillales</taxon>
        <taxon>Azospirillaceae</taxon>
        <taxon>Azospirillum</taxon>
    </lineage>
</organism>
<evidence type="ECO:0000313" key="3">
    <source>
        <dbReference type="EMBL" id="NYZ20879.1"/>
    </source>
</evidence>
<proteinExistence type="predicted"/>
<keyword evidence="4" id="KW-1185">Reference proteome</keyword>
<feature type="domain" description="DUF1468" evidence="2">
    <location>
        <begin position="7"/>
        <end position="148"/>
    </location>
</feature>
<feature type="transmembrane region" description="Helical" evidence="1">
    <location>
        <begin position="79"/>
        <end position="96"/>
    </location>
</feature>
<feature type="transmembrane region" description="Helical" evidence="1">
    <location>
        <begin position="126"/>
        <end position="147"/>
    </location>
</feature>
<evidence type="ECO:0000259" key="2">
    <source>
        <dbReference type="Pfam" id="PF07331"/>
    </source>
</evidence>
<gene>
    <name evidence="3" type="ORF">HND93_14290</name>
</gene>
<dbReference type="InterPro" id="IPR009936">
    <property type="entry name" value="DUF1468"/>
</dbReference>
<evidence type="ECO:0000313" key="4">
    <source>
        <dbReference type="Proteomes" id="UP000584642"/>
    </source>
</evidence>
<comment type="caution">
    <text evidence="3">The sequence shown here is derived from an EMBL/GenBank/DDBJ whole genome shotgun (WGS) entry which is preliminary data.</text>
</comment>
<dbReference type="RefSeq" id="WP_180282655.1">
    <property type="nucleotide sequence ID" value="NZ_JABFDB010000009.1"/>
</dbReference>
<keyword evidence="1" id="KW-1133">Transmembrane helix</keyword>
<feature type="transmembrane region" description="Helical" evidence="1">
    <location>
        <begin position="7"/>
        <end position="26"/>
    </location>
</feature>
<dbReference type="EMBL" id="JABFDB010000009">
    <property type="protein sequence ID" value="NYZ20879.1"/>
    <property type="molecule type" value="Genomic_DNA"/>
</dbReference>